<dbReference type="SUPFAM" id="SSF158682">
    <property type="entry name" value="TerB-like"/>
    <property type="match status" value="1"/>
</dbReference>
<evidence type="ECO:0000313" key="3">
    <source>
        <dbReference type="Proteomes" id="UP000004217"/>
    </source>
</evidence>
<reference evidence="2 3" key="1">
    <citation type="submission" date="2011-08" db="EMBL/GenBank/DDBJ databases">
        <authorList>
            <person name="Lin Y."/>
            <person name="Hao X."/>
            <person name="Johnstone L."/>
            <person name="Miller S.J."/>
            <person name="Wei G."/>
            <person name="Rensing C."/>
        </authorList>
    </citation>
    <scope>NUCLEOTIDE SEQUENCE [LARGE SCALE GENOMIC DNA]</scope>
    <source>
        <strain evidence="2 3">K42</strain>
    </source>
</reference>
<dbReference type="EMBL" id="AGBF01000019">
    <property type="protein sequence ID" value="EGX60090.1"/>
    <property type="molecule type" value="Genomic_DNA"/>
</dbReference>
<evidence type="ECO:0000256" key="1">
    <source>
        <dbReference type="SAM" id="MobiDB-lite"/>
    </source>
</evidence>
<dbReference type="RefSeq" id="WP_007493580.1">
    <property type="nucleotide sequence ID" value="NZ_AGBF01000019.1"/>
</dbReference>
<dbReference type="OrthoDB" id="4236325at2"/>
<feature type="compositionally biased region" description="Low complexity" evidence="1">
    <location>
        <begin position="157"/>
        <end position="185"/>
    </location>
</feature>
<name>G2G8M5_9ACTN</name>
<dbReference type="Proteomes" id="UP000004217">
    <property type="component" value="Unassembled WGS sequence"/>
</dbReference>
<dbReference type="PATRIC" id="fig|700597.3.peg.1797"/>
<evidence type="ECO:0000313" key="2">
    <source>
        <dbReference type="EMBL" id="EGX60090.1"/>
    </source>
</evidence>
<proteinExistence type="predicted"/>
<feature type="compositionally biased region" description="Pro residues" evidence="1">
    <location>
        <begin position="139"/>
        <end position="156"/>
    </location>
</feature>
<dbReference type="AlphaFoldDB" id="G2G8M5"/>
<gene>
    <name evidence="2" type="ORF">SZN_09216</name>
</gene>
<keyword evidence="3" id="KW-1185">Reference proteome</keyword>
<organism evidence="2 3">
    <name type="scientific">Streptomyces zinciresistens K42</name>
    <dbReference type="NCBI Taxonomy" id="700597"/>
    <lineage>
        <taxon>Bacteria</taxon>
        <taxon>Bacillati</taxon>
        <taxon>Actinomycetota</taxon>
        <taxon>Actinomycetes</taxon>
        <taxon>Kitasatosporales</taxon>
        <taxon>Streptomycetaceae</taxon>
        <taxon>Streptomyces</taxon>
    </lineage>
</organism>
<accession>G2G8M5</accession>
<comment type="caution">
    <text evidence="2">The sequence shown here is derived from an EMBL/GenBank/DDBJ whole genome shotgun (WGS) entry which is preliminary data.</text>
</comment>
<feature type="region of interest" description="Disordered" evidence="1">
    <location>
        <begin position="133"/>
        <end position="185"/>
    </location>
</feature>
<protein>
    <submittedName>
        <fullName evidence="2">Uncharacterized protein</fullName>
    </submittedName>
</protein>
<sequence>MIIIYTPGDGAREEHDARSLRISEASIAQRTAGMKWADIEEGLGTDDPEAMRVVVWVLKKRAAPSLRYGDFDPLLGELTTRMDRGEVADYIRNAFAVADADPGVDRDQVAVLLRQIIPVALDPEHAERLIAETQAGPKDPAPAAPQPEAEPMPGSSPTPTSTSAGESGSPSSPTSSTSPRPESTT</sequence>
<dbReference type="InterPro" id="IPR029024">
    <property type="entry name" value="TerB-like"/>
</dbReference>